<organism evidence="5 6">
    <name type="scientific">Megasphaera hexanoica</name>
    <dbReference type="NCBI Taxonomy" id="1675036"/>
    <lineage>
        <taxon>Bacteria</taxon>
        <taxon>Bacillati</taxon>
        <taxon>Bacillota</taxon>
        <taxon>Negativicutes</taxon>
        <taxon>Veillonellales</taxon>
        <taxon>Veillonellaceae</taxon>
        <taxon>Megasphaera</taxon>
    </lineage>
</organism>
<proteinExistence type="inferred from homology"/>
<comment type="caution">
    <text evidence="5">The sequence shown here is derived from an EMBL/GenBank/DDBJ whole genome shotgun (WGS) entry which is preliminary data.</text>
</comment>
<dbReference type="InterPro" id="IPR003719">
    <property type="entry name" value="Phenazine_PhzF-like"/>
</dbReference>
<dbReference type="GO" id="GO:0005737">
    <property type="term" value="C:cytoplasm"/>
    <property type="evidence" value="ECO:0007669"/>
    <property type="project" value="TreeGrafter"/>
</dbReference>
<evidence type="ECO:0000256" key="1">
    <source>
        <dbReference type="ARBA" id="ARBA00008270"/>
    </source>
</evidence>
<dbReference type="Pfam" id="PF02567">
    <property type="entry name" value="PhzC-PhzF"/>
    <property type="match status" value="1"/>
</dbReference>
<evidence type="ECO:0000313" key="6">
    <source>
        <dbReference type="Proteomes" id="UP000591071"/>
    </source>
</evidence>
<comment type="similarity">
    <text evidence="1">Belongs to the PhzF family.</text>
</comment>
<dbReference type="AlphaFoldDB" id="A0A848BXK2"/>
<keyword evidence="2" id="KW-0413">Isomerase</keyword>
<dbReference type="RefSeq" id="WP_059077047.1">
    <property type="nucleotide sequence ID" value="NZ_CP011940.1"/>
</dbReference>
<reference evidence="4 7" key="2">
    <citation type="submission" date="2024-10" db="EMBL/GenBank/DDBJ databases">
        <authorList>
            <person name="Sang B.-I."/>
            <person name="Prabhaharan D."/>
        </authorList>
    </citation>
    <scope>NUCLEOTIDE SEQUENCE [LARGE SCALE GENOMIC DNA]</scope>
    <source>
        <strain evidence="4 7">MH</strain>
    </source>
</reference>
<feature type="active site" evidence="3">
    <location>
        <position position="44"/>
    </location>
</feature>
<evidence type="ECO:0000256" key="2">
    <source>
        <dbReference type="ARBA" id="ARBA00023235"/>
    </source>
</evidence>
<gene>
    <name evidence="4" type="ORF">ACGTZG_05995</name>
    <name evidence="5" type="ORF">HF872_00365</name>
</gene>
<dbReference type="PANTHER" id="PTHR13774">
    <property type="entry name" value="PHENAZINE BIOSYNTHESIS PROTEIN"/>
    <property type="match status" value="1"/>
</dbReference>
<dbReference type="SUPFAM" id="SSF54506">
    <property type="entry name" value="Diaminopimelate epimerase-like"/>
    <property type="match status" value="1"/>
</dbReference>
<dbReference type="GO" id="GO:0016853">
    <property type="term" value="F:isomerase activity"/>
    <property type="evidence" value="ECO:0007669"/>
    <property type="project" value="UniProtKB-KW"/>
</dbReference>
<dbReference type="Proteomes" id="UP001605989">
    <property type="component" value="Unassembled WGS sequence"/>
</dbReference>
<dbReference type="NCBIfam" id="TIGR00654">
    <property type="entry name" value="PhzF_family"/>
    <property type="match status" value="1"/>
</dbReference>
<keyword evidence="7" id="KW-1185">Reference proteome</keyword>
<evidence type="ECO:0000313" key="7">
    <source>
        <dbReference type="Proteomes" id="UP001605989"/>
    </source>
</evidence>
<name>A0A848BXK2_9FIRM</name>
<dbReference type="PIRSF" id="PIRSF016184">
    <property type="entry name" value="PhzC_PhzF"/>
    <property type="match status" value="1"/>
</dbReference>
<sequence>MKCYVVDAFTKEVFKGNPAAVCVMDSWPSDEMMQNIAMENNLSETAFTVKEKDGYRLRWFTPGGEIDLCGHATLGTSFVLANFVEPQCQTFVFHTLSGVLTVTRKGQLFSMDFPAYDMKPVPVTDAMENALGVRPVEAYMARDLLCVLENETQVRECQPDMEKLKHLDGLLCNVTAKGTEYDCVSRSFAPKLSVPEDPVCGSGHCHIIPVMAEKLGKSDLVAYQASRRGGELYCHIEDGHIAMAGYAVLYSEADLKI</sequence>
<dbReference type="Gene3D" id="3.10.310.10">
    <property type="entry name" value="Diaminopimelate Epimerase, Chain A, domain 1"/>
    <property type="match status" value="2"/>
</dbReference>
<protein>
    <submittedName>
        <fullName evidence="5">PhzF family phenazine biosynthesis protein</fullName>
    </submittedName>
</protein>
<accession>A0A848BXK2</accession>
<dbReference type="EMBL" id="JABAFG010000001">
    <property type="protein sequence ID" value="NME27083.1"/>
    <property type="molecule type" value="Genomic_DNA"/>
</dbReference>
<dbReference type="KEGG" id="mhw:ACT01_03585"/>
<dbReference type="PANTHER" id="PTHR13774:SF17">
    <property type="entry name" value="PHENAZINE BIOSYNTHESIS-LIKE DOMAIN-CONTAINING PROTEIN"/>
    <property type="match status" value="1"/>
</dbReference>
<evidence type="ECO:0000313" key="5">
    <source>
        <dbReference type="EMBL" id="NME27083.1"/>
    </source>
</evidence>
<dbReference type="Proteomes" id="UP000591071">
    <property type="component" value="Unassembled WGS sequence"/>
</dbReference>
<dbReference type="EMBL" id="JBIEKR010000004">
    <property type="protein sequence ID" value="MFG6272738.1"/>
    <property type="molecule type" value="Genomic_DNA"/>
</dbReference>
<evidence type="ECO:0000313" key="4">
    <source>
        <dbReference type="EMBL" id="MFG6272738.1"/>
    </source>
</evidence>
<evidence type="ECO:0000256" key="3">
    <source>
        <dbReference type="PIRSR" id="PIRSR016184-1"/>
    </source>
</evidence>
<dbReference type="OrthoDB" id="9788221at2"/>
<reference evidence="5 6" key="1">
    <citation type="submission" date="2020-04" db="EMBL/GenBank/DDBJ databases">
        <authorList>
            <person name="Hitch T.C.A."/>
            <person name="Wylensek D."/>
            <person name="Clavel T."/>
        </authorList>
    </citation>
    <scope>NUCLEOTIDE SEQUENCE [LARGE SCALE GENOMIC DNA]</scope>
    <source>
        <strain evidence="5 6">Oil-RF-744-FAT-WT-6-1</strain>
    </source>
</reference>